<dbReference type="InterPro" id="IPR022812">
    <property type="entry name" value="Dynamin"/>
</dbReference>
<evidence type="ECO:0000259" key="13">
    <source>
        <dbReference type="PROSITE" id="PS51388"/>
    </source>
</evidence>
<evidence type="ECO:0000256" key="7">
    <source>
        <dbReference type="ARBA" id="ARBA00022801"/>
    </source>
</evidence>
<dbReference type="CDD" id="cd08771">
    <property type="entry name" value="DLP_1"/>
    <property type="match status" value="1"/>
</dbReference>
<keyword evidence="10" id="KW-0342">GTP-binding</keyword>
<organism evidence="15 16">
    <name type="scientific">Acrobeloides nanus</name>
    <dbReference type="NCBI Taxonomy" id="290746"/>
    <lineage>
        <taxon>Eukaryota</taxon>
        <taxon>Metazoa</taxon>
        <taxon>Ecdysozoa</taxon>
        <taxon>Nematoda</taxon>
        <taxon>Chromadorea</taxon>
        <taxon>Rhabditida</taxon>
        <taxon>Tylenchina</taxon>
        <taxon>Cephalobomorpha</taxon>
        <taxon>Cephaloboidea</taxon>
        <taxon>Cephalobidae</taxon>
        <taxon>Acrobeloides</taxon>
    </lineage>
</organism>
<evidence type="ECO:0000256" key="12">
    <source>
        <dbReference type="ARBA" id="ARBA00048040"/>
    </source>
</evidence>
<comment type="subcellular location">
    <subcellularLocation>
        <location evidence="2">Cytoplasm</location>
        <location evidence="2">Cytosol</location>
    </subcellularLocation>
    <subcellularLocation>
        <location evidence="1">Mitochondrion outer membrane</location>
    </subcellularLocation>
</comment>
<dbReference type="PROSITE" id="PS51718">
    <property type="entry name" value="G_DYNAMIN_2"/>
    <property type="match status" value="1"/>
</dbReference>
<dbReference type="GO" id="GO:0006897">
    <property type="term" value="P:endocytosis"/>
    <property type="evidence" value="ECO:0007669"/>
    <property type="project" value="TreeGrafter"/>
</dbReference>
<keyword evidence="6" id="KW-1000">Mitochondrion outer membrane</keyword>
<evidence type="ECO:0000259" key="14">
    <source>
        <dbReference type="PROSITE" id="PS51718"/>
    </source>
</evidence>
<dbReference type="InterPro" id="IPR001401">
    <property type="entry name" value="Dynamin_GTPase"/>
</dbReference>
<dbReference type="AlphaFoldDB" id="A0A914CQ99"/>
<dbReference type="GO" id="GO:0005741">
    <property type="term" value="C:mitochondrial outer membrane"/>
    <property type="evidence" value="ECO:0007669"/>
    <property type="project" value="UniProtKB-SubCell"/>
</dbReference>
<dbReference type="WBParaSite" id="ACRNAN_scaffold133.g6971.t1">
    <property type="protein sequence ID" value="ACRNAN_scaffold133.g6971.t1"/>
    <property type="gene ID" value="ACRNAN_scaffold133.g6971"/>
</dbReference>
<evidence type="ECO:0000256" key="6">
    <source>
        <dbReference type="ARBA" id="ARBA00022787"/>
    </source>
</evidence>
<feature type="domain" description="GED" evidence="13">
    <location>
        <begin position="604"/>
        <end position="695"/>
    </location>
</feature>
<reference evidence="16" key="1">
    <citation type="submission" date="2022-11" db="UniProtKB">
        <authorList>
            <consortium name="WormBaseParasite"/>
        </authorList>
    </citation>
    <scope>IDENTIFICATION</scope>
</reference>
<dbReference type="GO" id="GO:0003924">
    <property type="term" value="F:GTPase activity"/>
    <property type="evidence" value="ECO:0007669"/>
    <property type="project" value="InterPro"/>
</dbReference>
<keyword evidence="4" id="KW-0963">Cytoplasm</keyword>
<dbReference type="SMART" id="SM00053">
    <property type="entry name" value="DYNc"/>
    <property type="match status" value="1"/>
</dbReference>
<evidence type="ECO:0000256" key="10">
    <source>
        <dbReference type="ARBA" id="ARBA00023134"/>
    </source>
</evidence>
<dbReference type="GO" id="GO:0008017">
    <property type="term" value="F:microtubule binding"/>
    <property type="evidence" value="ECO:0007669"/>
    <property type="project" value="TreeGrafter"/>
</dbReference>
<evidence type="ECO:0000313" key="16">
    <source>
        <dbReference type="WBParaSite" id="ACRNAN_scaffold133.g6971.t1"/>
    </source>
</evidence>
<dbReference type="InterPro" id="IPR003130">
    <property type="entry name" value="GED"/>
</dbReference>
<evidence type="ECO:0000256" key="4">
    <source>
        <dbReference type="ARBA" id="ARBA00022490"/>
    </source>
</evidence>
<accession>A0A914CQ99</accession>
<evidence type="ECO:0000256" key="5">
    <source>
        <dbReference type="ARBA" id="ARBA00022741"/>
    </source>
</evidence>
<keyword evidence="15" id="KW-1185">Reference proteome</keyword>
<dbReference type="GO" id="GO:0016559">
    <property type="term" value="P:peroxisome fission"/>
    <property type="evidence" value="ECO:0007669"/>
    <property type="project" value="TreeGrafter"/>
</dbReference>
<proteinExistence type="predicted"/>
<dbReference type="GO" id="GO:0008289">
    <property type="term" value="F:lipid binding"/>
    <property type="evidence" value="ECO:0007669"/>
    <property type="project" value="UniProtKB-KW"/>
</dbReference>
<dbReference type="GO" id="GO:0005874">
    <property type="term" value="C:microtubule"/>
    <property type="evidence" value="ECO:0007669"/>
    <property type="project" value="TreeGrafter"/>
</dbReference>
<evidence type="ECO:0000313" key="15">
    <source>
        <dbReference type="Proteomes" id="UP000887540"/>
    </source>
</evidence>
<dbReference type="Pfam" id="PF02212">
    <property type="entry name" value="GED"/>
    <property type="match status" value="1"/>
</dbReference>
<dbReference type="InterPro" id="IPR030381">
    <property type="entry name" value="G_DYNAMIN_dom"/>
</dbReference>
<dbReference type="Pfam" id="PF01031">
    <property type="entry name" value="Dynamin_M"/>
    <property type="match status" value="1"/>
</dbReference>
<dbReference type="Pfam" id="PF00350">
    <property type="entry name" value="Dynamin_N"/>
    <property type="match status" value="1"/>
</dbReference>
<dbReference type="PROSITE" id="PS51388">
    <property type="entry name" value="GED"/>
    <property type="match status" value="1"/>
</dbReference>
<dbReference type="InterPro" id="IPR027417">
    <property type="entry name" value="P-loop_NTPase"/>
</dbReference>
<dbReference type="PANTHER" id="PTHR11566:SF21">
    <property type="entry name" value="DYNAMIN RELATED PROTEIN 1, ISOFORM A"/>
    <property type="match status" value="1"/>
</dbReference>
<protein>
    <recommendedName>
        <fullName evidence="3">dynamin GTPase</fullName>
        <ecNumber evidence="3">3.6.5.5</ecNumber>
    </recommendedName>
</protein>
<dbReference type="SMART" id="SM00302">
    <property type="entry name" value="GED"/>
    <property type="match status" value="1"/>
</dbReference>
<dbReference type="InterPro" id="IPR020850">
    <property type="entry name" value="GED_dom"/>
</dbReference>
<evidence type="ECO:0000256" key="11">
    <source>
        <dbReference type="ARBA" id="ARBA00023136"/>
    </source>
</evidence>
<sequence length="696" mass="78113">MESLIPVISKLQDVFSTIGYRQQEVELPQIVVVGIQSAGKSSVLESLVGRDFLPRGRDMVTRSPLLLHLIHTPISDPRRRGNSKITNSDWAVFMHKETEIFTDFNLVRQEIDDETNRIAGSNKNISHEPIILKIFSAKVVNLSLVDLPGLVSVPVGDQPPDIAVQIHSMILKFISNPNSLILAITPANQDFATSEPLKLAKEVDVDGNRTLVVLTKLDLMDKGTDATDVLNGRTIPVKLGIIGVVNRSQEDINNKKPMDECLKEEAAFLLKKYPTLASKNGIPYLAKTLNRLLMHHIRACLPELKVRISTMISQCQMLLSSYGEPIVDKSRMVLQVINHFANAYNATIDGTWKNIETSELTGGARICYVFTETFGAALDRVDPMENLTSLDILTAIRNATGPRPALFIPEISFELLVKRQVRRLEDPCLNCVDLVYEELLRIVQHCGIEINNEMLRFPKLFERINEVVSTTLSSRLAPTKEFVANLVAIELAYINTRHPDFTDAALVSFLRESGIEEANKKLTNSNESPIDPIVTNGVAAVSIRENGPLNQQNAPKSSYAAWLFNRNVDADNFTSRDQALTPMKTSEVENVVTRNLTAREKRDCEIVDRLIRGYFSIVRKTIQDTVPKAIMKFLVNYVKDNLQSELVRQLYDKASMDELLSENAMMAQRRKESAEMLEALNKANSVISEIRETHLW</sequence>
<dbReference type="GO" id="GO:0000266">
    <property type="term" value="P:mitochondrial fission"/>
    <property type="evidence" value="ECO:0007669"/>
    <property type="project" value="TreeGrafter"/>
</dbReference>
<evidence type="ECO:0000256" key="8">
    <source>
        <dbReference type="ARBA" id="ARBA00023121"/>
    </source>
</evidence>
<dbReference type="PANTHER" id="PTHR11566">
    <property type="entry name" value="DYNAMIN"/>
    <property type="match status" value="1"/>
</dbReference>
<dbReference type="EC" id="3.6.5.5" evidence="3"/>
<dbReference type="PRINTS" id="PR00195">
    <property type="entry name" value="DYNAMIN"/>
</dbReference>
<dbReference type="SUPFAM" id="SSF52540">
    <property type="entry name" value="P-loop containing nucleoside triphosphate hydrolases"/>
    <property type="match status" value="1"/>
</dbReference>
<dbReference type="FunFam" id="3.40.50.300:FF:000172">
    <property type="entry name" value="Dynamin-1-like protein isoform 1"/>
    <property type="match status" value="1"/>
</dbReference>
<evidence type="ECO:0000256" key="9">
    <source>
        <dbReference type="ARBA" id="ARBA00023128"/>
    </source>
</evidence>
<evidence type="ECO:0000256" key="3">
    <source>
        <dbReference type="ARBA" id="ARBA00011980"/>
    </source>
</evidence>
<keyword evidence="11" id="KW-0472">Membrane</keyword>
<keyword evidence="5" id="KW-0547">Nucleotide-binding</keyword>
<dbReference type="InterPro" id="IPR045063">
    <property type="entry name" value="Dynamin_N"/>
</dbReference>
<dbReference type="InterPro" id="IPR000375">
    <property type="entry name" value="Dynamin_stalk"/>
</dbReference>
<feature type="domain" description="Dynamin-type G" evidence="14">
    <location>
        <begin position="24"/>
        <end position="302"/>
    </location>
</feature>
<dbReference type="Proteomes" id="UP000887540">
    <property type="component" value="Unplaced"/>
</dbReference>
<name>A0A914CQ99_9BILA</name>
<dbReference type="GO" id="GO:0048312">
    <property type="term" value="P:intracellular distribution of mitochondria"/>
    <property type="evidence" value="ECO:0007669"/>
    <property type="project" value="TreeGrafter"/>
</dbReference>
<keyword evidence="7" id="KW-0378">Hydrolase</keyword>
<keyword evidence="8" id="KW-0446">Lipid-binding</keyword>
<comment type="catalytic activity">
    <reaction evidence="12">
        <text>GTP + H2O = GDP + phosphate + H(+)</text>
        <dbReference type="Rhea" id="RHEA:19669"/>
        <dbReference type="ChEBI" id="CHEBI:15377"/>
        <dbReference type="ChEBI" id="CHEBI:15378"/>
        <dbReference type="ChEBI" id="CHEBI:37565"/>
        <dbReference type="ChEBI" id="CHEBI:43474"/>
        <dbReference type="ChEBI" id="CHEBI:58189"/>
        <dbReference type="EC" id="3.6.5.5"/>
    </reaction>
</comment>
<dbReference type="GO" id="GO:0005525">
    <property type="term" value="F:GTP binding"/>
    <property type="evidence" value="ECO:0007669"/>
    <property type="project" value="UniProtKB-KW"/>
</dbReference>
<dbReference type="Gene3D" id="1.20.120.1240">
    <property type="entry name" value="Dynamin, middle domain"/>
    <property type="match status" value="1"/>
</dbReference>
<evidence type="ECO:0000256" key="1">
    <source>
        <dbReference type="ARBA" id="ARBA00004294"/>
    </source>
</evidence>
<dbReference type="GO" id="GO:0005829">
    <property type="term" value="C:cytosol"/>
    <property type="evidence" value="ECO:0007669"/>
    <property type="project" value="UniProtKB-SubCell"/>
</dbReference>
<evidence type="ECO:0000256" key="2">
    <source>
        <dbReference type="ARBA" id="ARBA00004514"/>
    </source>
</evidence>
<dbReference type="Gene3D" id="3.40.50.300">
    <property type="entry name" value="P-loop containing nucleotide triphosphate hydrolases"/>
    <property type="match status" value="1"/>
</dbReference>
<keyword evidence="9" id="KW-0496">Mitochondrion</keyword>